<dbReference type="Proteomes" id="UP000642748">
    <property type="component" value="Unassembled WGS sequence"/>
</dbReference>
<evidence type="ECO:0000259" key="6">
    <source>
        <dbReference type="Pfam" id="PF01494"/>
    </source>
</evidence>
<reference evidence="7" key="1">
    <citation type="submission" date="2021-01" db="EMBL/GenBank/DDBJ databases">
        <title>Whole genome shotgun sequence of Rugosimonospora africana NBRC 104875.</title>
        <authorList>
            <person name="Komaki H."/>
            <person name="Tamura T."/>
        </authorList>
    </citation>
    <scope>NUCLEOTIDE SEQUENCE</scope>
    <source>
        <strain evidence="7">NBRC 104875</strain>
    </source>
</reference>
<dbReference type="InterPro" id="IPR050493">
    <property type="entry name" value="FAD-dep_Monooxygenase_BioMet"/>
</dbReference>
<keyword evidence="4" id="KW-0560">Oxidoreductase</keyword>
<evidence type="ECO:0000256" key="5">
    <source>
        <dbReference type="ARBA" id="ARBA00023033"/>
    </source>
</evidence>
<dbReference type="PANTHER" id="PTHR13789:SF318">
    <property type="entry name" value="GERANYLGERANYL DIPHOSPHATE REDUCTASE"/>
    <property type="match status" value="1"/>
</dbReference>
<dbReference type="EMBL" id="BONZ01000084">
    <property type="protein sequence ID" value="GIH19753.1"/>
    <property type="molecule type" value="Genomic_DNA"/>
</dbReference>
<organism evidence="7 8">
    <name type="scientific">Rugosimonospora africana</name>
    <dbReference type="NCBI Taxonomy" id="556532"/>
    <lineage>
        <taxon>Bacteria</taxon>
        <taxon>Bacillati</taxon>
        <taxon>Actinomycetota</taxon>
        <taxon>Actinomycetes</taxon>
        <taxon>Micromonosporales</taxon>
        <taxon>Micromonosporaceae</taxon>
        <taxon>Rugosimonospora</taxon>
    </lineage>
</organism>
<evidence type="ECO:0000256" key="4">
    <source>
        <dbReference type="ARBA" id="ARBA00023002"/>
    </source>
</evidence>
<dbReference type="GO" id="GO:0004497">
    <property type="term" value="F:monooxygenase activity"/>
    <property type="evidence" value="ECO:0007669"/>
    <property type="project" value="UniProtKB-KW"/>
</dbReference>
<accession>A0A8J3VVI2</accession>
<dbReference type="AlphaFoldDB" id="A0A8J3VVI2"/>
<evidence type="ECO:0000313" key="7">
    <source>
        <dbReference type="EMBL" id="GIH19753.1"/>
    </source>
</evidence>
<evidence type="ECO:0000256" key="2">
    <source>
        <dbReference type="ARBA" id="ARBA00022630"/>
    </source>
</evidence>
<dbReference type="GO" id="GO:0071949">
    <property type="term" value="F:FAD binding"/>
    <property type="evidence" value="ECO:0007669"/>
    <property type="project" value="InterPro"/>
</dbReference>
<feature type="domain" description="FAD-binding" evidence="6">
    <location>
        <begin position="6"/>
        <end position="350"/>
    </location>
</feature>
<dbReference type="PRINTS" id="PR00420">
    <property type="entry name" value="RNGMNOXGNASE"/>
</dbReference>
<comment type="cofactor">
    <cofactor evidence="1">
        <name>FAD</name>
        <dbReference type="ChEBI" id="CHEBI:57692"/>
    </cofactor>
</comment>
<evidence type="ECO:0000313" key="8">
    <source>
        <dbReference type="Proteomes" id="UP000642748"/>
    </source>
</evidence>
<proteinExistence type="predicted"/>
<dbReference type="SUPFAM" id="SSF54373">
    <property type="entry name" value="FAD-linked reductases, C-terminal domain"/>
    <property type="match status" value="1"/>
</dbReference>
<keyword evidence="2" id="KW-0285">Flavoprotein</keyword>
<dbReference type="Gene3D" id="3.50.50.60">
    <property type="entry name" value="FAD/NAD(P)-binding domain"/>
    <property type="match status" value="1"/>
</dbReference>
<dbReference type="PANTHER" id="PTHR13789">
    <property type="entry name" value="MONOOXYGENASE"/>
    <property type="match status" value="1"/>
</dbReference>
<protein>
    <submittedName>
        <fullName evidence="7">3-hydroxybenzoate 6-hydroxylase</fullName>
    </submittedName>
</protein>
<evidence type="ECO:0000256" key="1">
    <source>
        <dbReference type="ARBA" id="ARBA00001974"/>
    </source>
</evidence>
<name>A0A8J3VVI2_9ACTN</name>
<gene>
    <name evidence="7" type="ORF">Raf01_79250</name>
</gene>
<keyword evidence="5" id="KW-0503">Monooxygenase</keyword>
<evidence type="ECO:0000256" key="3">
    <source>
        <dbReference type="ARBA" id="ARBA00022827"/>
    </source>
</evidence>
<comment type="caution">
    <text evidence="7">The sequence shown here is derived from an EMBL/GenBank/DDBJ whole genome shotgun (WGS) entry which is preliminary data.</text>
</comment>
<keyword evidence="3" id="KW-0274">FAD</keyword>
<dbReference type="Pfam" id="PF01494">
    <property type="entry name" value="FAD_binding_3"/>
    <property type="match status" value="1"/>
</dbReference>
<keyword evidence="8" id="KW-1185">Reference proteome</keyword>
<dbReference type="RefSeq" id="WP_203923200.1">
    <property type="nucleotide sequence ID" value="NZ_BONZ01000084.1"/>
</dbReference>
<dbReference type="SUPFAM" id="SSF51905">
    <property type="entry name" value="FAD/NAD(P)-binding domain"/>
    <property type="match status" value="1"/>
</dbReference>
<dbReference type="InterPro" id="IPR002938">
    <property type="entry name" value="FAD-bd"/>
</dbReference>
<dbReference type="InterPro" id="IPR036188">
    <property type="entry name" value="FAD/NAD-bd_sf"/>
</dbReference>
<sequence>MTTGRSVLIAGGGIGGLCAALCLARRGFDVTVLERSPEFGEIGAGLQLAPNATRVLRSLGLLDAVLEVGVLPDRLVLADVTTDEELTALDVTGFGEQFGGPYVVAHRSDVLSILLRACLADASVRLLTSKTVVRVVEPDAGTVRAECADGTSYDGDVLVGADGLRSTVRKLIDDSEPVFSGYVAYRGAVPTERVAARSDSRDVVAFIGHGRHFVQYPLRSGSFYNQVAVFRSARYLAGEPNWGTPEELETAFEPSSARIRTALSAIERGMSWPMYDREPLTRWVHGRSVLLGDAAHPMLQYLAQGACQAIQDADCLAYSLSGAVEAGRDVIDGFTEYQQHRMGPAQRTQQNARVWGDIWHTDGLAETLRNAYLRERDPNDLRHVAPFYALAETCSHSVRGGLSRAEPSPA</sequence>